<protein>
    <submittedName>
        <fullName evidence="2">DNA topoisomerase 3-alpha</fullName>
    </submittedName>
</protein>
<dbReference type="EMBL" id="JACEIK010001811">
    <property type="protein sequence ID" value="MCD7472322.1"/>
    <property type="molecule type" value="Genomic_DNA"/>
</dbReference>
<accession>A0ABS8TNZ1</accession>
<reference evidence="2 3" key="1">
    <citation type="journal article" date="2021" name="BMC Genomics">
        <title>Datura genome reveals duplications of psychoactive alkaloid biosynthetic genes and high mutation rate following tissue culture.</title>
        <authorList>
            <person name="Rajewski A."/>
            <person name="Carter-House D."/>
            <person name="Stajich J."/>
            <person name="Litt A."/>
        </authorList>
    </citation>
    <scope>NUCLEOTIDE SEQUENCE [LARGE SCALE GENOMIC DNA]</scope>
    <source>
        <strain evidence="2">AR-01</strain>
    </source>
</reference>
<gene>
    <name evidence="2" type="primary">TOP3A_2</name>
    <name evidence="2" type="ORF">HAX54_013466</name>
</gene>
<comment type="caution">
    <text evidence="2">The sequence shown here is derived from an EMBL/GenBank/DDBJ whole genome shotgun (WGS) entry which is preliminary data.</text>
</comment>
<keyword evidence="3" id="KW-1185">Reference proteome</keyword>
<name>A0ABS8TNZ1_DATST</name>
<organism evidence="2 3">
    <name type="scientific">Datura stramonium</name>
    <name type="common">Jimsonweed</name>
    <name type="synonym">Common thornapple</name>
    <dbReference type="NCBI Taxonomy" id="4076"/>
    <lineage>
        <taxon>Eukaryota</taxon>
        <taxon>Viridiplantae</taxon>
        <taxon>Streptophyta</taxon>
        <taxon>Embryophyta</taxon>
        <taxon>Tracheophyta</taxon>
        <taxon>Spermatophyta</taxon>
        <taxon>Magnoliopsida</taxon>
        <taxon>eudicotyledons</taxon>
        <taxon>Gunneridae</taxon>
        <taxon>Pentapetalae</taxon>
        <taxon>asterids</taxon>
        <taxon>lamiids</taxon>
        <taxon>Solanales</taxon>
        <taxon>Solanaceae</taxon>
        <taxon>Solanoideae</taxon>
        <taxon>Datureae</taxon>
        <taxon>Datura</taxon>
    </lineage>
</organism>
<dbReference type="Proteomes" id="UP000823775">
    <property type="component" value="Unassembled WGS sequence"/>
</dbReference>
<evidence type="ECO:0000256" key="1">
    <source>
        <dbReference type="SAM" id="MobiDB-lite"/>
    </source>
</evidence>
<evidence type="ECO:0000313" key="3">
    <source>
        <dbReference type="Proteomes" id="UP000823775"/>
    </source>
</evidence>
<proteinExistence type="predicted"/>
<feature type="region of interest" description="Disordered" evidence="1">
    <location>
        <begin position="50"/>
        <end position="71"/>
    </location>
</feature>
<evidence type="ECO:0000313" key="2">
    <source>
        <dbReference type="EMBL" id="MCD7472322.1"/>
    </source>
</evidence>
<feature type="compositionally biased region" description="Low complexity" evidence="1">
    <location>
        <begin position="50"/>
        <end position="67"/>
    </location>
</feature>
<feature type="region of interest" description="Disordered" evidence="1">
    <location>
        <begin position="101"/>
        <end position="129"/>
    </location>
</feature>
<sequence length="129" mass="13773">MCTSCNPGPVFKIQFKFRRLEIPPNYSVHHLGCIGGCDDILRQLVEICGTGSRSSSNNLGSSTESNSMGSRDILDVTTPLVGGCAALPFDRYTVEEADHERYRCGSDPGQGANPKNPPSVRIAGCNSPA</sequence>